<dbReference type="GO" id="GO:0015344">
    <property type="term" value="F:siderophore uptake transmembrane transporter activity"/>
    <property type="evidence" value="ECO:0007669"/>
    <property type="project" value="TreeGrafter"/>
</dbReference>
<dbReference type="Pfam" id="PF00593">
    <property type="entry name" value="TonB_dep_Rec_b-barrel"/>
    <property type="match status" value="1"/>
</dbReference>
<evidence type="ECO:0000256" key="10">
    <source>
        <dbReference type="ARBA" id="ARBA00023077"/>
    </source>
</evidence>
<evidence type="ECO:0000256" key="1">
    <source>
        <dbReference type="ARBA" id="ARBA00004571"/>
    </source>
</evidence>
<dbReference type="Proteomes" id="UP000433309">
    <property type="component" value="Unassembled WGS sequence"/>
</dbReference>
<comment type="subcellular location">
    <subcellularLocation>
        <location evidence="1 14">Cell outer membrane</location>
        <topology evidence="1 14">Multi-pass membrane protein</topology>
    </subcellularLocation>
</comment>
<accession>A0A6I2LAS8</accession>
<dbReference type="InterPro" id="IPR036942">
    <property type="entry name" value="Beta-barrel_TonB_sf"/>
</dbReference>
<keyword evidence="6 14" id="KW-0812">Transmembrane</keyword>
<dbReference type="FunFam" id="2.40.170.20:FF:000005">
    <property type="entry name" value="TonB-dependent siderophore receptor"/>
    <property type="match status" value="1"/>
</dbReference>
<gene>
    <name evidence="19" type="ORF">GJ699_33340</name>
</gene>
<organism evidence="19 20">
    <name type="scientific">Duganella guangzhouensis</name>
    <dbReference type="NCBI Taxonomy" id="2666084"/>
    <lineage>
        <taxon>Bacteria</taxon>
        <taxon>Pseudomonadati</taxon>
        <taxon>Pseudomonadota</taxon>
        <taxon>Betaproteobacteria</taxon>
        <taxon>Burkholderiales</taxon>
        <taxon>Oxalobacteraceae</taxon>
        <taxon>Telluria group</taxon>
        <taxon>Duganella</taxon>
    </lineage>
</organism>
<dbReference type="InterPro" id="IPR037066">
    <property type="entry name" value="Plug_dom_sf"/>
</dbReference>
<dbReference type="InterPro" id="IPR039426">
    <property type="entry name" value="TonB-dep_rcpt-like"/>
</dbReference>
<dbReference type="CDD" id="cd01347">
    <property type="entry name" value="ligand_gated_channel"/>
    <property type="match status" value="1"/>
</dbReference>
<keyword evidence="7 16" id="KW-0732">Signal</keyword>
<keyword evidence="11 14" id="KW-0472">Membrane</keyword>
<reference evidence="19 20" key="1">
    <citation type="submission" date="2019-11" db="EMBL/GenBank/DDBJ databases">
        <title>Novel species isolated from a subtropical stream in China.</title>
        <authorList>
            <person name="Lu H."/>
        </authorList>
    </citation>
    <scope>NUCLEOTIDE SEQUENCE [LARGE SCALE GENOMIC DNA]</scope>
    <source>
        <strain evidence="19 20">FT80W</strain>
    </source>
</reference>
<keyword evidence="3 14" id="KW-0813">Transport</keyword>
<dbReference type="InterPro" id="IPR010105">
    <property type="entry name" value="TonB_sidphr_rcpt"/>
</dbReference>
<feature type="chain" id="PRO_5026298170" evidence="16">
    <location>
        <begin position="29"/>
        <end position="709"/>
    </location>
</feature>
<evidence type="ECO:0000256" key="16">
    <source>
        <dbReference type="SAM" id="SignalP"/>
    </source>
</evidence>
<sequence>MKFECNGTKVHPLLIALGIAFSSNVSIAWSADATVPQELPTVLVRADVDSGYQAAVAESTSRTSIPLKDLPASIQVVPHGLLRDRGVTRTDQLLDNVSGVLAESNYGGNGATFFNIRGFSENNGLRDGFRNYGYLAFRDVQNIEQVEVFKGPAGALYGGVGAVGGYVNTVSKRPGPGSFGEVGLTLGSYGLRRSTLDVNQGLDNGLSVRLNGAYEKNSTFRDNVGYDSWSFAPAISWNNGRGTSLTLLTELNHLNRDGFDFGVPNLPNYATLSRTRYFGLRDGVYPGVAGDFAKNDTEAATLIFEHALNAQWKVRAAAHYSHAHQLSQQSFPDNGSYTGGNLLDVSVYSGANEASRQYSAQADLLGNFTTGAVKHSLLAGIDYGYLKQGGAGSAVSQLTLDLSNPNYVSPLVAASASGPYHQAQGKDLGVYFQDLIDVTSQVKLHICLRGDRFENRELLGGSEVARGSQNAFSPRIGLVWQPTDSTSLFTDWSRSHAPNIAHGVTSSTYDAELGEQVEVGLKQELIKNRLSATLAAFDLKRTNILTSDPLDPTRQVLTGKQASRGVEFDIAGPITPAWKLIAAYTYTDATVKSDTNLPVGDTLSNVPRHHASFWNTYEFQETALKGLGVGAGIYYVGEREASLPNTYKLPGYVRTDASLSYQSGAWRTQLNVINLFDRKYYTGGLASVFNYTLDPGRPQSAQLTVTYRF</sequence>
<evidence type="ECO:0000256" key="3">
    <source>
        <dbReference type="ARBA" id="ARBA00022448"/>
    </source>
</evidence>
<dbReference type="AlphaFoldDB" id="A0A6I2LAS8"/>
<dbReference type="EMBL" id="WKJK01000041">
    <property type="protein sequence ID" value="MRW94852.1"/>
    <property type="molecule type" value="Genomic_DNA"/>
</dbReference>
<dbReference type="Gene3D" id="2.40.170.20">
    <property type="entry name" value="TonB-dependent receptor, beta-barrel domain"/>
    <property type="match status" value="1"/>
</dbReference>
<evidence type="ECO:0000256" key="4">
    <source>
        <dbReference type="ARBA" id="ARBA00022452"/>
    </source>
</evidence>
<evidence type="ECO:0000259" key="17">
    <source>
        <dbReference type="Pfam" id="PF00593"/>
    </source>
</evidence>
<keyword evidence="12 19" id="KW-0675">Receptor</keyword>
<dbReference type="RefSeq" id="WP_154383720.1">
    <property type="nucleotide sequence ID" value="NZ_WKJK01000041.1"/>
</dbReference>
<dbReference type="Pfam" id="PF07715">
    <property type="entry name" value="Plug"/>
    <property type="match status" value="1"/>
</dbReference>
<evidence type="ECO:0000256" key="5">
    <source>
        <dbReference type="ARBA" id="ARBA00022496"/>
    </source>
</evidence>
<comment type="caution">
    <text evidence="19">The sequence shown here is derived from an EMBL/GenBank/DDBJ whole genome shotgun (WGS) entry which is preliminary data.</text>
</comment>
<evidence type="ECO:0000256" key="15">
    <source>
        <dbReference type="RuleBase" id="RU003357"/>
    </source>
</evidence>
<dbReference type="NCBIfam" id="TIGR01783">
    <property type="entry name" value="TonB-siderophor"/>
    <property type="match status" value="1"/>
</dbReference>
<evidence type="ECO:0000256" key="7">
    <source>
        <dbReference type="ARBA" id="ARBA00022729"/>
    </source>
</evidence>
<comment type="similarity">
    <text evidence="2 14 15">Belongs to the TonB-dependent receptor family.</text>
</comment>
<evidence type="ECO:0000313" key="20">
    <source>
        <dbReference type="Proteomes" id="UP000433309"/>
    </source>
</evidence>
<feature type="domain" description="TonB-dependent receptor-like beta-barrel" evidence="17">
    <location>
        <begin position="255"/>
        <end position="675"/>
    </location>
</feature>
<evidence type="ECO:0000256" key="8">
    <source>
        <dbReference type="ARBA" id="ARBA00023004"/>
    </source>
</evidence>
<keyword evidence="5" id="KW-0410">Iron transport</keyword>
<protein>
    <submittedName>
        <fullName evidence="19">TonB-dependent siderophore receptor</fullName>
    </submittedName>
</protein>
<feature type="domain" description="TonB-dependent receptor plug" evidence="18">
    <location>
        <begin position="67"/>
        <end position="164"/>
    </location>
</feature>
<evidence type="ECO:0000256" key="2">
    <source>
        <dbReference type="ARBA" id="ARBA00009810"/>
    </source>
</evidence>
<keyword evidence="9" id="KW-0406">Ion transport</keyword>
<evidence type="ECO:0000256" key="6">
    <source>
        <dbReference type="ARBA" id="ARBA00022692"/>
    </source>
</evidence>
<dbReference type="PANTHER" id="PTHR32552">
    <property type="entry name" value="FERRICHROME IRON RECEPTOR-RELATED"/>
    <property type="match status" value="1"/>
</dbReference>
<keyword evidence="13 14" id="KW-0998">Cell outer membrane</keyword>
<evidence type="ECO:0000313" key="19">
    <source>
        <dbReference type="EMBL" id="MRW94852.1"/>
    </source>
</evidence>
<evidence type="ECO:0000256" key="13">
    <source>
        <dbReference type="ARBA" id="ARBA00023237"/>
    </source>
</evidence>
<dbReference type="GO" id="GO:0015891">
    <property type="term" value="P:siderophore transport"/>
    <property type="evidence" value="ECO:0007669"/>
    <property type="project" value="InterPro"/>
</dbReference>
<evidence type="ECO:0000259" key="18">
    <source>
        <dbReference type="Pfam" id="PF07715"/>
    </source>
</evidence>
<proteinExistence type="inferred from homology"/>
<evidence type="ECO:0000256" key="12">
    <source>
        <dbReference type="ARBA" id="ARBA00023170"/>
    </source>
</evidence>
<evidence type="ECO:0000256" key="9">
    <source>
        <dbReference type="ARBA" id="ARBA00023065"/>
    </source>
</evidence>
<dbReference type="GO" id="GO:0009279">
    <property type="term" value="C:cell outer membrane"/>
    <property type="evidence" value="ECO:0007669"/>
    <property type="project" value="UniProtKB-SubCell"/>
</dbReference>
<dbReference type="PROSITE" id="PS52016">
    <property type="entry name" value="TONB_DEPENDENT_REC_3"/>
    <property type="match status" value="1"/>
</dbReference>
<keyword evidence="20" id="KW-1185">Reference proteome</keyword>
<dbReference type="GO" id="GO:0038023">
    <property type="term" value="F:signaling receptor activity"/>
    <property type="evidence" value="ECO:0007669"/>
    <property type="project" value="InterPro"/>
</dbReference>
<evidence type="ECO:0000256" key="14">
    <source>
        <dbReference type="PROSITE-ProRule" id="PRU01360"/>
    </source>
</evidence>
<evidence type="ECO:0000256" key="11">
    <source>
        <dbReference type="ARBA" id="ARBA00023136"/>
    </source>
</evidence>
<dbReference type="PANTHER" id="PTHR32552:SF68">
    <property type="entry name" value="FERRICHROME OUTER MEMBRANE TRANSPORTER_PHAGE RECEPTOR"/>
    <property type="match status" value="1"/>
</dbReference>
<keyword evidence="8" id="KW-0408">Iron</keyword>
<dbReference type="Gene3D" id="2.170.130.10">
    <property type="entry name" value="TonB-dependent receptor, plug domain"/>
    <property type="match status" value="1"/>
</dbReference>
<keyword evidence="10 15" id="KW-0798">TonB box</keyword>
<dbReference type="InterPro" id="IPR012910">
    <property type="entry name" value="Plug_dom"/>
</dbReference>
<dbReference type="InterPro" id="IPR000531">
    <property type="entry name" value="Beta-barrel_TonB"/>
</dbReference>
<feature type="signal peptide" evidence="16">
    <location>
        <begin position="1"/>
        <end position="28"/>
    </location>
</feature>
<name>A0A6I2LAS8_9BURK</name>
<keyword evidence="4 14" id="KW-1134">Transmembrane beta strand</keyword>
<dbReference type="SUPFAM" id="SSF56935">
    <property type="entry name" value="Porins"/>
    <property type="match status" value="1"/>
</dbReference>